<evidence type="ECO:0000256" key="8">
    <source>
        <dbReference type="NCBIfam" id="TIGR00188"/>
    </source>
</evidence>
<dbReference type="InterPro" id="IPR014721">
    <property type="entry name" value="Ribsml_uS5_D2-typ_fold_subgr"/>
</dbReference>
<accession>A0A2A5CJ70</accession>
<keyword evidence="3 7" id="KW-0540">Nuclease</keyword>
<keyword evidence="5 7" id="KW-0378">Hydrolase</keyword>
<evidence type="ECO:0000256" key="5">
    <source>
        <dbReference type="ARBA" id="ARBA00022801"/>
    </source>
</evidence>
<dbReference type="HAMAP" id="MF_00227">
    <property type="entry name" value="RNase_P"/>
    <property type="match status" value="1"/>
</dbReference>
<keyword evidence="6 7" id="KW-0694">RNA-binding</keyword>
<reference evidence="10" key="1">
    <citation type="submission" date="2017-08" db="EMBL/GenBank/DDBJ databases">
        <title>A dynamic microbial community with high functional redundancy inhabits the cold, oxic subseafloor aquifer.</title>
        <authorList>
            <person name="Tully B.J."/>
            <person name="Wheat C.G."/>
            <person name="Glazer B.T."/>
            <person name="Huber J.A."/>
        </authorList>
    </citation>
    <scope>NUCLEOTIDE SEQUENCE [LARGE SCALE GENOMIC DNA]</scope>
</reference>
<evidence type="ECO:0000256" key="7">
    <source>
        <dbReference type="HAMAP-Rule" id="MF_00227"/>
    </source>
</evidence>
<dbReference type="GO" id="GO:0004526">
    <property type="term" value="F:ribonuclease P activity"/>
    <property type="evidence" value="ECO:0007669"/>
    <property type="project" value="UniProtKB-UniRule"/>
</dbReference>
<dbReference type="EC" id="3.1.26.5" evidence="7 8"/>
<evidence type="ECO:0000313" key="10">
    <source>
        <dbReference type="Proteomes" id="UP000228987"/>
    </source>
</evidence>
<dbReference type="GO" id="GO:0001682">
    <property type="term" value="P:tRNA 5'-leader removal"/>
    <property type="evidence" value="ECO:0007669"/>
    <property type="project" value="UniProtKB-UniRule"/>
</dbReference>
<comment type="catalytic activity">
    <reaction evidence="7">
        <text>Endonucleolytic cleavage of RNA, removing 5'-extranucleotides from tRNA precursor.</text>
        <dbReference type="EC" id="3.1.26.5"/>
    </reaction>
</comment>
<gene>
    <name evidence="7 9" type="primary">rnpA</name>
    <name evidence="9" type="ORF">COA71_01375</name>
</gene>
<comment type="subunit">
    <text evidence="7">Consists of a catalytic RNA component (M1 or rnpB) and a protein subunit.</text>
</comment>
<dbReference type="PANTHER" id="PTHR33992:SF1">
    <property type="entry name" value="RIBONUCLEASE P PROTEIN COMPONENT"/>
    <property type="match status" value="1"/>
</dbReference>
<dbReference type="SUPFAM" id="SSF54211">
    <property type="entry name" value="Ribosomal protein S5 domain 2-like"/>
    <property type="match status" value="1"/>
</dbReference>
<evidence type="ECO:0000313" key="9">
    <source>
        <dbReference type="EMBL" id="PCJ43551.1"/>
    </source>
</evidence>
<dbReference type="AlphaFoldDB" id="A0A2A5CJ70"/>
<dbReference type="NCBIfam" id="TIGR00188">
    <property type="entry name" value="rnpA"/>
    <property type="match status" value="1"/>
</dbReference>
<keyword evidence="4 7" id="KW-0255">Endonuclease</keyword>
<dbReference type="InterPro" id="IPR000100">
    <property type="entry name" value="RNase_P"/>
</dbReference>
<name>A0A2A5CJ70_9GAMM</name>
<proteinExistence type="inferred from homology"/>
<dbReference type="InterPro" id="IPR020539">
    <property type="entry name" value="RNase_P_CS"/>
</dbReference>
<dbReference type="Proteomes" id="UP000228987">
    <property type="component" value="Unassembled WGS sequence"/>
</dbReference>
<comment type="similarity">
    <text evidence="7">Belongs to the RnpA family.</text>
</comment>
<keyword evidence="2 7" id="KW-0819">tRNA processing</keyword>
<dbReference type="EMBL" id="NVWI01000001">
    <property type="protein sequence ID" value="PCJ43551.1"/>
    <property type="molecule type" value="Genomic_DNA"/>
</dbReference>
<dbReference type="GO" id="GO:0000049">
    <property type="term" value="F:tRNA binding"/>
    <property type="evidence" value="ECO:0007669"/>
    <property type="project" value="UniProtKB-UniRule"/>
</dbReference>
<dbReference type="InterPro" id="IPR020568">
    <property type="entry name" value="Ribosomal_Su5_D2-typ_SF"/>
</dbReference>
<protein>
    <recommendedName>
        <fullName evidence="7 8">Ribonuclease P protein component</fullName>
        <shortName evidence="7">RNase P protein</shortName>
        <shortName evidence="7">RNaseP protein</shortName>
        <ecNumber evidence="7 8">3.1.26.5</ecNumber>
    </recommendedName>
    <alternativeName>
        <fullName evidence="7">Protein C5</fullName>
    </alternativeName>
</protein>
<dbReference type="Pfam" id="PF00825">
    <property type="entry name" value="Ribonuclease_P"/>
    <property type="match status" value="1"/>
</dbReference>
<evidence type="ECO:0000256" key="6">
    <source>
        <dbReference type="ARBA" id="ARBA00022884"/>
    </source>
</evidence>
<evidence type="ECO:0000256" key="1">
    <source>
        <dbReference type="ARBA" id="ARBA00002663"/>
    </source>
</evidence>
<organism evidence="9 10">
    <name type="scientific">SAR86 cluster bacterium</name>
    <dbReference type="NCBI Taxonomy" id="2030880"/>
    <lineage>
        <taxon>Bacteria</taxon>
        <taxon>Pseudomonadati</taxon>
        <taxon>Pseudomonadota</taxon>
        <taxon>Gammaproteobacteria</taxon>
        <taxon>SAR86 cluster</taxon>
    </lineage>
</organism>
<dbReference type="Gene3D" id="3.30.230.10">
    <property type="match status" value="1"/>
</dbReference>
<comment type="caution">
    <text evidence="9">The sequence shown here is derived from an EMBL/GenBank/DDBJ whole genome shotgun (WGS) entry which is preliminary data.</text>
</comment>
<dbReference type="GO" id="GO:0030677">
    <property type="term" value="C:ribonuclease P complex"/>
    <property type="evidence" value="ECO:0007669"/>
    <property type="project" value="TreeGrafter"/>
</dbReference>
<dbReference type="PROSITE" id="PS00648">
    <property type="entry name" value="RIBONUCLEASE_P"/>
    <property type="match status" value="1"/>
</dbReference>
<evidence type="ECO:0000256" key="4">
    <source>
        <dbReference type="ARBA" id="ARBA00022759"/>
    </source>
</evidence>
<evidence type="ECO:0000256" key="3">
    <source>
        <dbReference type="ARBA" id="ARBA00022722"/>
    </source>
</evidence>
<dbReference type="PANTHER" id="PTHR33992">
    <property type="entry name" value="RIBONUCLEASE P PROTEIN COMPONENT"/>
    <property type="match status" value="1"/>
</dbReference>
<evidence type="ECO:0000256" key="2">
    <source>
        <dbReference type="ARBA" id="ARBA00022694"/>
    </source>
</evidence>
<comment type="function">
    <text evidence="1 7">RNaseP catalyzes the removal of the 5'-leader sequence from pre-tRNA to produce the mature 5'-terminus. It can also cleave other RNA substrates such as 4.5S RNA. The protein component plays an auxiliary but essential role in vivo by binding to the 5'-leader sequence and broadening the substrate specificity of the ribozyme.</text>
</comment>
<sequence>MAKQGFSKASRLLGPSQYSTVFQKADFKLSAATMLLLVKKSVLPPRLGVIVAKKNVKSAVQRNRLKRIIRESFRLRQEEFGTIDLVFLARRGLDKMNNQEASIQINKLFDELINKLNRSK</sequence>
<dbReference type="GO" id="GO:0042781">
    <property type="term" value="F:3'-tRNA processing endoribonuclease activity"/>
    <property type="evidence" value="ECO:0007669"/>
    <property type="project" value="TreeGrafter"/>
</dbReference>